<dbReference type="FunFam" id="2.40.30.10:FF:000005">
    <property type="entry name" value="Elongation factor 1-alpha"/>
    <property type="match status" value="1"/>
</dbReference>
<evidence type="ECO:0000313" key="8">
    <source>
        <dbReference type="Proteomes" id="UP000437017"/>
    </source>
</evidence>
<evidence type="ECO:0000256" key="5">
    <source>
        <dbReference type="ARBA" id="ARBA00023134"/>
    </source>
</evidence>
<organism evidence="7 8">
    <name type="scientific">Balaenoptera physalus</name>
    <name type="common">Fin whale</name>
    <name type="synonym">Balaena physalus</name>
    <dbReference type="NCBI Taxonomy" id="9770"/>
    <lineage>
        <taxon>Eukaryota</taxon>
        <taxon>Metazoa</taxon>
        <taxon>Chordata</taxon>
        <taxon>Craniata</taxon>
        <taxon>Vertebrata</taxon>
        <taxon>Euteleostomi</taxon>
        <taxon>Mammalia</taxon>
        <taxon>Eutheria</taxon>
        <taxon>Laurasiatheria</taxon>
        <taxon>Artiodactyla</taxon>
        <taxon>Whippomorpha</taxon>
        <taxon>Cetacea</taxon>
        <taxon>Mysticeti</taxon>
        <taxon>Balaenopteridae</taxon>
        <taxon>Balaenoptera</taxon>
    </lineage>
</organism>
<dbReference type="Gene3D" id="2.40.30.10">
    <property type="entry name" value="Translation factors"/>
    <property type="match status" value="2"/>
</dbReference>
<evidence type="ECO:0000256" key="4">
    <source>
        <dbReference type="ARBA" id="ARBA00022917"/>
    </source>
</evidence>
<dbReference type="InterPro" id="IPR027417">
    <property type="entry name" value="P-loop_NTPase"/>
</dbReference>
<evidence type="ECO:0000313" key="7">
    <source>
        <dbReference type="EMBL" id="KAB0400059.1"/>
    </source>
</evidence>
<keyword evidence="2" id="KW-0547">Nucleotide-binding</keyword>
<dbReference type="OrthoDB" id="10464287at2759"/>
<sequence>SKSTTTGHLVYKCGGINKRIKEKFENEAADMRKDSFKYAWVLDKLKAEHGLEIQDQQADCAVLTAAAGVGEVEAGISKNGQTCEHALLAYRLWPPASQKRYKEIAKKVSTYIKKIGYNPNTFLVGMMTTCCSQVQTCFDSKDGKSLIKMAMPVKPRFLKLWIASCHQVFQLTNPCVCSSRVSSVYKIGGIDTVPVENGVLKPSIMVTFALVTVTTEVKSVEMHPKALSEALSWDKVGLNVKNMSVRDVCCGTVAGQISAGYALVQDCQIAHVACKFAGLKRKVDCYSGKKLEDGSQFCKAGDAGMVHIVAGKPMYFESFSDNPPLDHFAVCDMRQTCLGCHQSSG</sequence>
<dbReference type="AlphaFoldDB" id="A0A643CIQ8"/>
<dbReference type="SUPFAM" id="SSF52540">
    <property type="entry name" value="P-loop containing nucleoside triphosphate hydrolases"/>
    <property type="match status" value="1"/>
</dbReference>
<protein>
    <recommendedName>
        <fullName evidence="6">GTP-eEF1A C-terminal domain-containing protein</fullName>
    </recommendedName>
</protein>
<dbReference type="Pfam" id="PF22594">
    <property type="entry name" value="GTP-eEF1A_C"/>
    <property type="match status" value="1"/>
</dbReference>
<feature type="domain" description="GTP-eEF1A C-terminal" evidence="6">
    <location>
        <begin position="252"/>
        <end position="336"/>
    </location>
</feature>
<keyword evidence="5" id="KW-0342">GTP-binding</keyword>
<dbReference type="GO" id="GO:0003746">
    <property type="term" value="F:translation elongation factor activity"/>
    <property type="evidence" value="ECO:0007669"/>
    <property type="project" value="UniProtKB-KW"/>
</dbReference>
<dbReference type="GO" id="GO:0005525">
    <property type="term" value="F:GTP binding"/>
    <property type="evidence" value="ECO:0007669"/>
    <property type="project" value="UniProtKB-KW"/>
</dbReference>
<keyword evidence="4" id="KW-0648">Protein biosynthesis</keyword>
<accession>A0A643CIQ8</accession>
<evidence type="ECO:0000256" key="2">
    <source>
        <dbReference type="ARBA" id="ARBA00022741"/>
    </source>
</evidence>
<gene>
    <name evidence="7" type="ORF">E2I00_005113</name>
</gene>
<evidence type="ECO:0000256" key="1">
    <source>
        <dbReference type="ARBA" id="ARBA00007249"/>
    </source>
</evidence>
<keyword evidence="8" id="KW-1185">Reference proteome</keyword>
<comment type="similarity">
    <text evidence="1">Belongs to the TRAFAC class translation factor GTPase superfamily. Classic translation factor GTPase family. EF-Tu/EF-1A subfamily.</text>
</comment>
<reference evidence="7 8" key="1">
    <citation type="journal article" date="2019" name="PLoS ONE">
        <title>Genomic analyses reveal an absence of contemporary introgressive admixture between fin whales and blue whales, despite known hybrids.</title>
        <authorList>
            <person name="Westbury M.V."/>
            <person name="Petersen B."/>
            <person name="Lorenzen E.D."/>
        </authorList>
    </citation>
    <scope>NUCLEOTIDE SEQUENCE [LARGE SCALE GENOMIC DNA]</scope>
    <source>
        <strain evidence="7">FinWhale-01</strain>
    </source>
</reference>
<dbReference type="PANTHER" id="PTHR23115">
    <property type="entry name" value="TRANSLATION FACTOR"/>
    <property type="match status" value="1"/>
</dbReference>
<dbReference type="SUPFAM" id="SSF50465">
    <property type="entry name" value="EF-Tu/eEF-1alpha/eIF2-gamma C-terminal domain"/>
    <property type="match status" value="1"/>
</dbReference>
<dbReference type="Gene3D" id="3.40.50.300">
    <property type="entry name" value="P-loop containing nucleotide triphosphate hydrolases"/>
    <property type="match status" value="2"/>
</dbReference>
<dbReference type="Proteomes" id="UP000437017">
    <property type="component" value="Unassembled WGS sequence"/>
</dbReference>
<dbReference type="InterPro" id="IPR009001">
    <property type="entry name" value="Transl_elong_EF1A/Init_IF2_C"/>
</dbReference>
<proteinExistence type="inferred from homology"/>
<dbReference type="EMBL" id="SGJD01001419">
    <property type="protein sequence ID" value="KAB0400059.1"/>
    <property type="molecule type" value="Genomic_DNA"/>
</dbReference>
<comment type="caution">
    <text evidence="7">The sequence shown here is derived from an EMBL/GenBank/DDBJ whole genome shotgun (WGS) entry which is preliminary data.</text>
</comment>
<keyword evidence="3" id="KW-0251">Elongation factor</keyword>
<name>A0A643CIQ8_BALPH</name>
<evidence type="ECO:0000259" key="6">
    <source>
        <dbReference type="Pfam" id="PF22594"/>
    </source>
</evidence>
<feature type="non-terminal residue" evidence="7">
    <location>
        <position position="1"/>
    </location>
</feature>
<dbReference type="InterPro" id="IPR009000">
    <property type="entry name" value="Transl_B-barrel_sf"/>
</dbReference>
<dbReference type="SUPFAM" id="SSF50447">
    <property type="entry name" value="Translation proteins"/>
    <property type="match status" value="1"/>
</dbReference>
<evidence type="ECO:0000256" key="3">
    <source>
        <dbReference type="ARBA" id="ARBA00022768"/>
    </source>
</evidence>
<dbReference type="InterPro" id="IPR050100">
    <property type="entry name" value="TRAFAC_GTPase_members"/>
</dbReference>
<dbReference type="InterPro" id="IPR054696">
    <property type="entry name" value="GTP-eEF1A_C"/>
</dbReference>